<name>A0A4D6LEX1_VIGUN</name>
<keyword evidence="2" id="KW-1185">Reference proteome</keyword>
<dbReference type="EMBL" id="CP039347">
    <property type="protein sequence ID" value="QCD87023.1"/>
    <property type="molecule type" value="Genomic_DNA"/>
</dbReference>
<protein>
    <submittedName>
        <fullName evidence="1">Uncharacterized protein</fullName>
    </submittedName>
</protein>
<evidence type="ECO:0000313" key="1">
    <source>
        <dbReference type="EMBL" id="QCD87023.1"/>
    </source>
</evidence>
<proteinExistence type="predicted"/>
<gene>
    <name evidence="1" type="ORF">DEO72_LG3g1554</name>
</gene>
<sequence length="76" mass="8364">MFYRFSTIVAAAMLADRTPVAVSVSGKVGGCQRLLGVRGEIRVSHRGDEDDDVAPFGWLNFVLLDHDMCQHMVGQI</sequence>
<dbReference type="Proteomes" id="UP000501690">
    <property type="component" value="Linkage Group LG3"/>
</dbReference>
<evidence type="ECO:0000313" key="2">
    <source>
        <dbReference type="Proteomes" id="UP000501690"/>
    </source>
</evidence>
<reference evidence="1 2" key="1">
    <citation type="submission" date="2019-04" db="EMBL/GenBank/DDBJ databases">
        <title>An improved genome assembly and genetic linkage map for asparagus bean, Vigna unguiculata ssp. sesquipedialis.</title>
        <authorList>
            <person name="Xia Q."/>
            <person name="Zhang R."/>
            <person name="Dong Y."/>
        </authorList>
    </citation>
    <scope>NUCLEOTIDE SEQUENCE [LARGE SCALE GENOMIC DNA]</scope>
    <source>
        <tissue evidence="1">Leaf</tissue>
    </source>
</reference>
<dbReference type="AlphaFoldDB" id="A0A4D6LEX1"/>
<organism evidence="1 2">
    <name type="scientific">Vigna unguiculata</name>
    <name type="common">Cowpea</name>
    <dbReference type="NCBI Taxonomy" id="3917"/>
    <lineage>
        <taxon>Eukaryota</taxon>
        <taxon>Viridiplantae</taxon>
        <taxon>Streptophyta</taxon>
        <taxon>Embryophyta</taxon>
        <taxon>Tracheophyta</taxon>
        <taxon>Spermatophyta</taxon>
        <taxon>Magnoliopsida</taxon>
        <taxon>eudicotyledons</taxon>
        <taxon>Gunneridae</taxon>
        <taxon>Pentapetalae</taxon>
        <taxon>rosids</taxon>
        <taxon>fabids</taxon>
        <taxon>Fabales</taxon>
        <taxon>Fabaceae</taxon>
        <taxon>Papilionoideae</taxon>
        <taxon>50 kb inversion clade</taxon>
        <taxon>NPAAA clade</taxon>
        <taxon>indigoferoid/millettioid clade</taxon>
        <taxon>Phaseoleae</taxon>
        <taxon>Vigna</taxon>
    </lineage>
</organism>
<accession>A0A4D6LEX1</accession>